<gene>
    <name evidence="2" type="ORF">H4R34_006028</name>
</gene>
<evidence type="ECO:0000256" key="1">
    <source>
        <dbReference type="SAM" id="MobiDB-lite"/>
    </source>
</evidence>
<protein>
    <submittedName>
        <fullName evidence="2">Uncharacterized protein</fullName>
    </submittedName>
</protein>
<feature type="non-terminal residue" evidence="2">
    <location>
        <position position="1"/>
    </location>
</feature>
<keyword evidence="3" id="KW-1185">Reference proteome</keyword>
<sequence>SVEALKLLAINHRKRAAAVQKELEQQGLAEDRSEEVADLGPGGIASDEDLPEDSDSLSGVSDVTSEQVCGLGADRV</sequence>
<dbReference type="Proteomes" id="UP001151582">
    <property type="component" value="Unassembled WGS sequence"/>
</dbReference>
<feature type="region of interest" description="Disordered" evidence="1">
    <location>
        <begin position="25"/>
        <end position="76"/>
    </location>
</feature>
<dbReference type="EMBL" id="JANBQB010001728">
    <property type="protein sequence ID" value="KAJ1970537.1"/>
    <property type="molecule type" value="Genomic_DNA"/>
</dbReference>
<reference evidence="2" key="1">
    <citation type="submission" date="2022-07" db="EMBL/GenBank/DDBJ databases">
        <title>Phylogenomic reconstructions and comparative analyses of Kickxellomycotina fungi.</title>
        <authorList>
            <person name="Reynolds N.K."/>
            <person name="Stajich J.E."/>
            <person name="Barry K."/>
            <person name="Grigoriev I.V."/>
            <person name="Crous P."/>
            <person name="Smith M.E."/>
        </authorList>
    </citation>
    <scope>NUCLEOTIDE SEQUENCE</scope>
    <source>
        <strain evidence="2">RSA 567</strain>
    </source>
</reference>
<feature type="compositionally biased region" description="Acidic residues" evidence="1">
    <location>
        <begin position="46"/>
        <end position="55"/>
    </location>
</feature>
<evidence type="ECO:0000313" key="2">
    <source>
        <dbReference type="EMBL" id="KAJ1970537.1"/>
    </source>
</evidence>
<organism evidence="2 3">
    <name type="scientific">Dimargaris verticillata</name>
    <dbReference type="NCBI Taxonomy" id="2761393"/>
    <lineage>
        <taxon>Eukaryota</taxon>
        <taxon>Fungi</taxon>
        <taxon>Fungi incertae sedis</taxon>
        <taxon>Zoopagomycota</taxon>
        <taxon>Kickxellomycotina</taxon>
        <taxon>Dimargaritomycetes</taxon>
        <taxon>Dimargaritales</taxon>
        <taxon>Dimargaritaceae</taxon>
        <taxon>Dimargaris</taxon>
    </lineage>
</organism>
<proteinExistence type="predicted"/>
<name>A0A9W8B1R0_9FUNG</name>
<dbReference type="AlphaFoldDB" id="A0A9W8B1R0"/>
<comment type="caution">
    <text evidence="2">The sequence shown here is derived from an EMBL/GenBank/DDBJ whole genome shotgun (WGS) entry which is preliminary data.</text>
</comment>
<evidence type="ECO:0000313" key="3">
    <source>
        <dbReference type="Proteomes" id="UP001151582"/>
    </source>
</evidence>
<accession>A0A9W8B1R0</accession>
<feature type="compositionally biased region" description="Basic and acidic residues" evidence="1">
    <location>
        <begin position="25"/>
        <end position="35"/>
    </location>
</feature>